<name>A0A7C3WV26_THEPE</name>
<feature type="binding site" evidence="6">
    <location>
        <position position="91"/>
    </location>
    <ligand>
        <name>5-phospho-alpha-D-ribose 1-diphosphate</name>
        <dbReference type="ChEBI" id="CHEBI:58017"/>
        <note>ligand shared between dimeric partners</note>
    </ligand>
</feature>
<evidence type="ECO:0000256" key="2">
    <source>
        <dbReference type="ARBA" id="ARBA00011971"/>
    </source>
</evidence>
<dbReference type="HAMAP" id="MF_01208">
    <property type="entry name" value="PyrE"/>
    <property type="match status" value="1"/>
</dbReference>
<gene>
    <name evidence="6" type="primary">pyrE</name>
    <name evidence="8" type="ORF">ENV88_02250</name>
</gene>
<dbReference type="Gene3D" id="3.40.50.2020">
    <property type="match status" value="1"/>
</dbReference>
<organism evidence="8">
    <name type="scientific">Thermofilum pendens</name>
    <dbReference type="NCBI Taxonomy" id="2269"/>
    <lineage>
        <taxon>Archaea</taxon>
        <taxon>Thermoproteota</taxon>
        <taxon>Thermoprotei</taxon>
        <taxon>Thermofilales</taxon>
        <taxon>Thermofilaceae</taxon>
        <taxon>Thermofilum</taxon>
    </lineage>
</organism>
<dbReference type="NCBIfam" id="TIGR00336">
    <property type="entry name" value="pyrE"/>
    <property type="match status" value="1"/>
</dbReference>
<dbReference type="EMBL" id="DTIB01000051">
    <property type="protein sequence ID" value="HGB24867.1"/>
    <property type="molecule type" value="Genomic_DNA"/>
</dbReference>
<dbReference type="PANTHER" id="PTHR19278">
    <property type="entry name" value="OROTATE PHOSPHORIBOSYLTRANSFERASE"/>
    <property type="match status" value="1"/>
</dbReference>
<feature type="binding site" evidence="6">
    <location>
        <position position="145"/>
    </location>
    <ligand>
        <name>orotate</name>
        <dbReference type="ChEBI" id="CHEBI:30839"/>
    </ligand>
</feature>
<evidence type="ECO:0000256" key="6">
    <source>
        <dbReference type="HAMAP-Rule" id="MF_01208"/>
    </source>
</evidence>
<dbReference type="CDD" id="cd06223">
    <property type="entry name" value="PRTases_typeI"/>
    <property type="match status" value="1"/>
</dbReference>
<protein>
    <recommendedName>
        <fullName evidence="2 6">Orotate phosphoribosyltransferase</fullName>
        <shortName evidence="6">OPRT</shortName>
        <shortName evidence="6">OPRTase</shortName>
        <ecNumber evidence="2 6">2.4.2.10</ecNumber>
    </recommendedName>
</protein>
<dbReference type="AlphaFoldDB" id="A0A7C3WV26"/>
<dbReference type="InterPro" id="IPR029057">
    <property type="entry name" value="PRTase-like"/>
</dbReference>
<dbReference type="EC" id="2.4.2.10" evidence="2 6"/>
<dbReference type="InterPro" id="IPR023031">
    <property type="entry name" value="OPRT"/>
</dbReference>
<comment type="similarity">
    <text evidence="6">Belongs to the purine/pyrimidine phosphoribosyltransferase family. PyrE subfamily.</text>
</comment>
<comment type="subunit">
    <text evidence="6">Homodimer.</text>
</comment>
<feature type="binding site" description="in other chain" evidence="6">
    <location>
        <position position="88"/>
    </location>
    <ligand>
        <name>5-phospho-alpha-D-ribose 1-diphosphate</name>
        <dbReference type="ChEBI" id="CHEBI:58017"/>
        <note>ligand shared between dimeric partners</note>
    </ligand>
</feature>
<comment type="caution">
    <text evidence="8">The sequence shown here is derived from an EMBL/GenBank/DDBJ whole genome shotgun (WGS) entry which is preliminary data.</text>
</comment>
<evidence type="ECO:0000256" key="4">
    <source>
        <dbReference type="ARBA" id="ARBA00022679"/>
    </source>
</evidence>
<dbReference type="Pfam" id="PF00156">
    <property type="entry name" value="Pribosyltran"/>
    <property type="match status" value="1"/>
</dbReference>
<comment type="function">
    <text evidence="6">Catalyzes the transfer of a ribosyl phosphate group from 5-phosphoribose 1-diphosphate to orotate, leading to the formation of orotidine monophosphate (OMP).</text>
</comment>
<evidence type="ECO:0000259" key="7">
    <source>
        <dbReference type="Pfam" id="PF00156"/>
    </source>
</evidence>
<comment type="catalytic activity">
    <reaction evidence="6">
        <text>orotidine 5'-phosphate + diphosphate = orotate + 5-phospho-alpha-D-ribose 1-diphosphate</text>
        <dbReference type="Rhea" id="RHEA:10380"/>
        <dbReference type="ChEBI" id="CHEBI:30839"/>
        <dbReference type="ChEBI" id="CHEBI:33019"/>
        <dbReference type="ChEBI" id="CHEBI:57538"/>
        <dbReference type="ChEBI" id="CHEBI:58017"/>
        <dbReference type="EC" id="2.4.2.10"/>
    </reaction>
</comment>
<evidence type="ECO:0000256" key="5">
    <source>
        <dbReference type="ARBA" id="ARBA00022975"/>
    </source>
</evidence>
<keyword evidence="5 6" id="KW-0665">Pyrimidine biosynthesis</keyword>
<feature type="binding site" evidence="6">
    <location>
        <position position="87"/>
    </location>
    <ligand>
        <name>5-phospho-alpha-D-ribose 1-diphosphate</name>
        <dbReference type="ChEBI" id="CHEBI:58017"/>
        <note>ligand shared between dimeric partners</note>
    </ligand>
</feature>
<keyword evidence="6" id="KW-0460">Magnesium</keyword>
<dbReference type="GO" id="GO:0019856">
    <property type="term" value="P:pyrimidine nucleobase biosynthetic process"/>
    <property type="evidence" value="ECO:0007669"/>
    <property type="project" value="TreeGrafter"/>
</dbReference>
<dbReference type="InterPro" id="IPR000836">
    <property type="entry name" value="PRTase_dom"/>
</dbReference>
<dbReference type="UniPathway" id="UPA00070">
    <property type="reaction ID" value="UER00119"/>
</dbReference>
<evidence type="ECO:0000256" key="3">
    <source>
        <dbReference type="ARBA" id="ARBA00022676"/>
    </source>
</evidence>
<keyword evidence="3 6" id="KW-0328">Glycosyltransferase</keyword>
<dbReference type="GO" id="GO:0044205">
    <property type="term" value="P:'de novo' UMP biosynthetic process"/>
    <property type="evidence" value="ECO:0007669"/>
    <property type="project" value="UniProtKB-UniRule"/>
</dbReference>
<dbReference type="GO" id="GO:0000287">
    <property type="term" value="F:magnesium ion binding"/>
    <property type="evidence" value="ECO:0007669"/>
    <property type="project" value="UniProtKB-UniRule"/>
</dbReference>
<feature type="binding site" evidence="6">
    <location>
        <position position="93"/>
    </location>
    <ligand>
        <name>5-phospho-alpha-D-ribose 1-diphosphate</name>
        <dbReference type="ChEBI" id="CHEBI:58017"/>
        <note>ligand shared between dimeric partners</note>
    </ligand>
</feature>
<sequence length="179" mass="19284">MGVEECLWRIGAVQRGLFKLSSGKVSSVYVDLRKLPSHPAEFREVIGSLARLAERFSADYVCGIAVGGLPLATALAYELGKPLIYVRKERKDHGTMKQLEGDYSRGARVLLVDDVATTGGTLLEATRVLRGEGLEVEAALVVVDREEGAREALRSLGVELFSLTTLRRLLEVGGGAEGA</sequence>
<proteinExistence type="inferred from homology"/>
<keyword evidence="4 6" id="KW-0808">Transferase</keyword>
<evidence type="ECO:0000256" key="1">
    <source>
        <dbReference type="ARBA" id="ARBA00004889"/>
    </source>
</evidence>
<feature type="binding site" evidence="6">
    <location>
        <position position="117"/>
    </location>
    <ligand>
        <name>orotate</name>
        <dbReference type="ChEBI" id="CHEBI:30839"/>
    </ligand>
</feature>
<feature type="domain" description="Phosphoribosyltransferase" evidence="7">
    <location>
        <begin position="37"/>
        <end position="150"/>
    </location>
</feature>
<reference evidence="8" key="1">
    <citation type="journal article" date="2020" name="mSystems">
        <title>Genome- and Community-Level Interaction Insights into Carbon Utilization and Element Cycling Functions of Hydrothermarchaeota in Hydrothermal Sediment.</title>
        <authorList>
            <person name="Zhou Z."/>
            <person name="Liu Y."/>
            <person name="Xu W."/>
            <person name="Pan J."/>
            <person name="Luo Z.H."/>
            <person name="Li M."/>
        </authorList>
    </citation>
    <scope>NUCLEOTIDE SEQUENCE [LARGE SCALE GENOMIC DNA]</scope>
    <source>
        <strain evidence="8">SpSt-8</strain>
    </source>
</reference>
<accession>A0A7C3WV26</accession>
<dbReference type="PANTHER" id="PTHR19278:SF9">
    <property type="entry name" value="URIDINE 5'-MONOPHOSPHATE SYNTHASE"/>
    <property type="match status" value="1"/>
</dbReference>
<dbReference type="SUPFAM" id="SSF53271">
    <property type="entry name" value="PRTase-like"/>
    <property type="match status" value="1"/>
</dbReference>
<evidence type="ECO:0000313" key="8">
    <source>
        <dbReference type="EMBL" id="HGB24867.1"/>
    </source>
</evidence>
<comment type="pathway">
    <text evidence="1 6">Pyrimidine metabolism; UMP biosynthesis via de novo pathway; UMP from orotate: step 1/2.</text>
</comment>
<comment type="cofactor">
    <cofactor evidence="6">
        <name>Mg(2+)</name>
        <dbReference type="ChEBI" id="CHEBI:18420"/>
    </cofactor>
</comment>
<feature type="binding site" description="in other chain" evidence="6">
    <location>
        <begin position="113"/>
        <end position="121"/>
    </location>
    <ligand>
        <name>5-phospho-alpha-D-ribose 1-diphosphate</name>
        <dbReference type="ChEBI" id="CHEBI:58017"/>
        <note>ligand shared between dimeric partners</note>
    </ligand>
</feature>
<dbReference type="InterPro" id="IPR004467">
    <property type="entry name" value="Or_phspho_trans_dom"/>
</dbReference>
<dbReference type="GO" id="GO:0004588">
    <property type="term" value="F:orotate phosphoribosyltransferase activity"/>
    <property type="evidence" value="ECO:0007669"/>
    <property type="project" value="UniProtKB-UniRule"/>
</dbReference>